<dbReference type="GeneID" id="89452766"/>
<dbReference type="InterPro" id="IPR007351">
    <property type="entry name" value="YjbR"/>
</dbReference>
<evidence type="ECO:0000313" key="2">
    <source>
        <dbReference type="Proteomes" id="UP000002297"/>
    </source>
</evidence>
<dbReference type="SUPFAM" id="SSF142906">
    <property type="entry name" value="YjbR-like"/>
    <property type="match status" value="1"/>
</dbReference>
<dbReference type="InterPro" id="IPR058532">
    <property type="entry name" value="YjbR/MT2646/Rv2570-like"/>
</dbReference>
<name>A3U748_CROAH</name>
<evidence type="ECO:0000313" key="1">
    <source>
        <dbReference type="EMBL" id="EAP88065.1"/>
    </source>
</evidence>
<dbReference type="Pfam" id="PF04237">
    <property type="entry name" value="YjbR"/>
    <property type="match status" value="1"/>
</dbReference>
<dbReference type="EMBL" id="CP002046">
    <property type="protein sequence ID" value="EAP88065.1"/>
    <property type="molecule type" value="Genomic_DNA"/>
</dbReference>
<proteinExistence type="predicted"/>
<protein>
    <recommendedName>
        <fullName evidence="3">MmcQ-like protein</fullName>
    </recommendedName>
</protein>
<organism evidence="1 2">
    <name type="scientific">Croceibacter atlanticus (strain ATCC BAA-628 / JCM 21780 / CIP 108009 / IAM 15332 / KCTC 12090 / HTCC2559)</name>
    <dbReference type="NCBI Taxonomy" id="216432"/>
    <lineage>
        <taxon>Bacteria</taxon>
        <taxon>Pseudomonadati</taxon>
        <taxon>Bacteroidota</taxon>
        <taxon>Flavobacteriia</taxon>
        <taxon>Flavobacteriales</taxon>
        <taxon>Flavobacteriaceae</taxon>
        <taxon>Croceibacter</taxon>
    </lineage>
</organism>
<dbReference type="KEGG" id="cat:CA2559_04880"/>
<reference evidence="1 2" key="1">
    <citation type="journal article" date="2010" name="J. Bacteriol.">
        <title>The complete genome sequence of Croceibacter atlanticus HTCC2559T.</title>
        <authorList>
            <person name="Oh H.M."/>
            <person name="Kang I."/>
            <person name="Ferriera S."/>
            <person name="Giovannoni S.J."/>
            <person name="Cho J.C."/>
        </authorList>
    </citation>
    <scope>NUCLEOTIDE SEQUENCE [LARGE SCALE GENOMIC DNA]</scope>
    <source>
        <strain evidence="2">ATCC BAA-628 / HTCC2559 / KCTC 12090</strain>
    </source>
</reference>
<accession>A3U748</accession>
<dbReference type="Gene3D" id="3.90.1150.30">
    <property type="match status" value="1"/>
</dbReference>
<gene>
    <name evidence="1" type="ordered locus">CA2559_04880</name>
</gene>
<dbReference type="PANTHER" id="PTHR35145">
    <property type="entry name" value="CYTOPLASMIC PROTEIN-RELATED"/>
    <property type="match status" value="1"/>
</dbReference>
<dbReference type="OrthoDB" id="9789813at2"/>
<keyword evidence="2" id="KW-1185">Reference proteome</keyword>
<evidence type="ECO:0008006" key="3">
    <source>
        <dbReference type="Google" id="ProtNLM"/>
    </source>
</evidence>
<dbReference type="PANTHER" id="PTHR35145:SF1">
    <property type="entry name" value="CYTOPLASMIC PROTEIN"/>
    <property type="match status" value="1"/>
</dbReference>
<dbReference type="STRING" id="216432.CA2559_04880"/>
<dbReference type="AlphaFoldDB" id="A3U748"/>
<dbReference type="InterPro" id="IPR038056">
    <property type="entry name" value="YjbR-like_sf"/>
</dbReference>
<dbReference type="RefSeq" id="WP_013186741.1">
    <property type="nucleotide sequence ID" value="NC_014230.1"/>
</dbReference>
<dbReference type="HOGENOM" id="CLU_105851_1_1_10"/>
<sequence>MNIEALQNYCLSKKGTTAEFPFDEHTLVFKVMNKMFALVGLEKWESGNQFINLKCEPDKALELRDEFPDDIYGAYHMSKKHWNSVNVNSNVPAKRLITLIDYSYDLVVANLTKKQKESLNNLDS</sequence>
<dbReference type="eggNOG" id="COG2315">
    <property type="taxonomic scope" value="Bacteria"/>
</dbReference>
<dbReference type="Proteomes" id="UP000002297">
    <property type="component" value="Chromosome"/>
</dbReference>